<dbReference type="PANTHER" id="PTHR42993">
    <property type="entry name" value="MAOC-LIKE DEHYDRATASE DOMAIN-CONTAINING PROTEIN"/>
    <property type="match status" value="1"/>
</dbReference>
<evidence type="ECO:0000259" key="2">
    <source>
        <dbReference type="Pfam" id="PF01575"/>
    </source>
</evidence>
<dbReference type="Gene3D" id="3.10.129.10">
    <property type="entry name" value="Hotdog Thioesterase"/>
    <property type="match status" value="1"/>
</dbReference>
<sequence>MTQVTVNGVEDVKALVGQTIGPSDWRPVTQEMIDTFADLTGDHQWIHVDRERAKRESPFGTTIAHGNLTLSLIDGFRSQLVALEGFRMAINYGWNKVRFPAPVPSGARIRVSCQTVEFEEVGNGWWQLVQRFTVEVEGSKKPACVADSVVRLLA</sequence>
<dbReference type="EMBL" id="FNWJ01000001">
    <property type="protein sequence ID" value="SEH10190.1"/>
    <property type="molecule type" value="Genomic_DNA"/>
</dbReference>
<dbReference type="AlphaFoldDB" id="A0A1H6FJ15"/>
<dbReference type="Pfam" id="PF01575">
    <property type="entry name" value="MaoC_dehydratas"/>
    <property type="match status" value="1"/>
</dbReference>
<dbReference type="CDD" id="cd03450">
    <property type="entry name" value="NodN"/>
    <property type="match status" value="1"/>
</dbReference>
<keyword evidence="4" id="KW-1185">Reference proteome</keyword>
<evidence type="ECO:0000256" key="1">
    <source>
        <dbReference type="ARBA" id="ARBA00005254"/>
    </source>
</evidence>
<gene>
    <name evidence="3" type="ORF">SAMN02745716_0037</name>
</gene>
<proteinExistence type="inferred from homology"/>
<dbReference type="Proteomes" id="UP000222056">
    <property type="component" value="Unassembled WGS sequence"/>
</dbReference>
<dbReference type="STRING" id="29539.SAMN02745716_0037"/>
<dbReference type="InterPro" id="IPR039375">
    <property type="entry name" value="NodN-like"/>
</dbReference>
<dbReference type="InterPro" id="IPR002539">
    <property type="entry name" value="MaoC-like_dom"/>
</dbReference>
<name>A0A1H6FJ15_THEAL</name>
<dbReference type="RefSeq" id="WP_093115120.1">
    <property type="nucleotide sequence ID" value="NZ_FNWJ01000001.1"/>
</dbReference>
<protein>
    <submittedName>
        <fullName evidence="3">Acyl dehydratase</fullName>
    </submittedName>
</protein>
<feature type="domain" description="MaoC-like" evidence="2">
    <location>
        <begin position="14"/>
        <end position="121"/>
    </location>
</feature>
<dbReference type="OrthoDB" id="9801735at2"/>
<organism evidence="3 4">
    <name type="scientific">Thermoleophilum album</name>
    <dbReference type="NCBI Taxonomy" id="29539"/>
    <lineage>
        <taxon>Bacteria</taxon>
        <taxon>Bacillati</taxon>
        <taxon>Actinomycetota</taxon>
        <taxon>Thermoleophilia</taxon>
        <taxon>Thermoleophilales</taxon>
        <taxon>Thermoleophilaceae</taxon>
        <taxon>Thermoleophilum</taxon>
    </lineage>
</organism>
<evidence type="ECO:0000313" key="4">
    <source>
        <dbReference type="Proteomes" id="UP000222056"/>
    </source>
</evidence>
<reference evidence="4" key="1">
    <citation type="submission" date="2016-10" db="EMBL/GenBank/DDBJ databases">
        <authorList>
            <person name="Varghese N."/>
            <person name="Submissions S."/>
        </authorList>
    </citation>
    <scope>NUCLEOTIDE SEQUENCE [LARGE SCALE GENOMIC DNA]</scope>
    <source>
        <strain evidence="4">ATCC 35263</strain>
    </source>
</reference>
<dbReference type="PANTHER" id="PTHR42993:SF1">
    <property type="entry name" value="MAOC-LIKE DEHYDRATASE DOMAIN-CONTAINING PROTEIN"/>
    <property type="match status" value="1"/>
</dbReference>
<comment type="similarity">
    <text evidence="1">Belongs to the enoyl-CoA hydratase/isomerase family.</text>
</comment>
<dbReference type="SUPFAM" id="SSF54637">
    <property type="entry name" value="Thioesterase/thiol ester dehydrase-isomerase"/>
    <property type="match status" value="1"/>
</dbReference>
<evidence type="ECO:0000313" key="3">
    <source>
        <dbReference type="EMBL" id="SEH10190.1"/>
    </source>
</evidence>
<dbReference type="InterPro" id="IPR029069">
    <property type="entry name" value="HotDog_dom_sf"/>
</dbReference>
<accession>A0A1H6FJ15</accession>